<evidence type="ECO:0000313" key="1">
    <source>
        <dbReference type="EMBL" id="SDW61941.1"/>
    </source>
</evidence>
<evidence type="ECO:0000313" key="2">
    <source>
        <dbReference type="Proteomes" id="UP000243778"/>
    </source>
</evidence>
<dbReference type="RefSeq" id="WP_139210687.1">
    <property type="nucleotide sequence ID" value="NZ_FNNU01000002.1"/>
</dbReference>
<sequence>MKRQRGMTLISMMVGLVISMFSIVAMLSLYRSLVQSAVVATRDANLDGQIAAGLLSAQLEIQSAGFGIEAAGNADLTLATTNLDSTNRALLWRLVDTGTYRCRGLLERSVNDSASGQSMRVLSLLQANSCDASGALSGKTWAVVGDLAEFRGQNLAQVVFQISTSNCWPFGVGDNSTPSAHALVTLSAPSSSQLAGAVADPISYSVCLPNIKPV</sequence>
<dbReference type="InterPro" id="IPR012902">
    <property type="entry name" value="N_methyl_site"/>
</dbReference>
<accession>A0A1H2V0V9</accession>
<dbReference type="Proteomes" id="UP000243778">
    <property type="component" value="Unassembled WGS sequence"/>
</dbReference>
<reference evidence="2" key="1">
    <citation type="submission" date="2016-10" db="EMBL/GenBank/DDBJ databases">
        <authorList>
            <person name="Varghese N."/>
            <person name="Submissions S."/>
        </authorList>
    </citation>
    <scope>NUCLEOTIDE SEQUENCE [LARGE SCALE GENOMIC DNA]</scope>
    <source>
        <strain evidence="2">NRRL B-59562</strain>
    </source>
</reference>
<dbReference type="Pfam" id="PF07963">
    <property type="entry name" value="N_methyl"/>
    <property type="match status" value="1"/>
</dbReference>
<dbReference type="AlphaFoldDB" id="A0A1H2V0V9"/>
<dbReference type="STRING" id="1007099.SAMN05216287_1082"/>
<name>A0A1H2V0V9_9PSED</name>
<proteinExistence type="predicted"/>
<protein>
    <submittedName>
        <fullName evidence="1">Uncharacterized protein</fullName>
    </submittedName>
</protein>
<dbReference type="EMBL" id="FNNU01000002">
    <property type="protein sequence ID" value="SDW61941.1"/>
    <property type="molecule type" value="Genomic_DNA"/>
</dbReference>
<organism evidence="1 2">
    <name type="scientific">Pseudomonas kuykendallii</name>
    <dbReference type="NCBI Taxonomy" id="1007099"/>
    <lineage>
        <taxon>Bacteria</taxon>
        <taxon>Pseudomonadati</taxon>
        <taxon>Pseudomonadota</taxon>
        <taxon>Gammaproteobacteria</taxon>
        <taxon>Pseudomonadales</taxon>
        <taxon>Pseudomonadaceae</taxon>
        <taxon>Pseudomonas</taxon>
    </lineage>
</organism>
<dbReference type="OrthoDB" id="6692539at2"/>
<keyword evidence="2" id="KW-1185">Reference proteome</keyword>
<gene>
    <name evidence="1" type="ORF">SAMN05216287_1082</name>
</gene>